<dbReference type="Pfam" id="PF24813">
    <property type="entry name" value="DUF7709"/>
    <property type="match status" value="1"/>
</dbReference>
<dbReference type="STRING" id="913774.A0A0C3GJ27"/>
<organism evidence="2 3">
    <name type="scientific">Oidiodendron maius (strain Zn)</name>
    <dbReference type="NCBI Taxonomy" id="913774"/>
    <lineage>
        <taxon>Eukaryota</taxon>
        <taxon>Fungi</taxon>
        <taxon>Dikarya</taxon>
        <taxon>Ascomycota</taxon>
        <taxon>Pezizomycotina</taxon>
        <taxon>Leotiomycetes</taxon>
        <taxon>Leotiomycetes incertae sedis</taxon>
        <taxon>Myxotrichaceae</taxon>
        <taxon>Oidiodendron</taxon>
    </lineage>
</organism>
<dbReference type="EMBL" id="KN832885">
    <property type="protein sequence ID" value="KIM96150.1"/>
    <property type="molecule type" value="Genomic_DNA"/>
</dbReference>
<evidence type="ECO:0000313" key="3">
    <source>
        <dbReference type="Proteomes" id="UP000054321"/>
    </source>
</evidence>
<protein>
    <recommendedName>
        <fullName evidence="1">DUF7709 domain-containing protein</fullName>
    </recommendedName>
</protein>
<dbReference type="InterPro" id="IPR056126">
    <property type="entry name" value="DUF7709"/>
</dbReference>
<evidence type="ECO:0000259" key="1">
    <source>
        <dbReference type="Pfam" id="PF24813"/>
    </source>
</evidence>
<reference evidence="2 3" key="1">
    <citation type="submission" date="2014-04" db="EMBL/GenBank/DDBJ databases">
        <authorList>
            <consortium name="DOE Joint Genome Institute"/>
            <person name="Kuo A."/>
            <person name="Martino E."/>
            <person name="Perotto S."/>
            <person name="Kohler A."/>
            <person name="Nagy L.G."/>
            <person name="Floudas D."/>
            <person name="Copeland A."/>
            <person name="Barry K.W."/>
            <person name="Cichocki N."/>
            <person name="Veneault-Fourrey C."/>
            <person name="LaButti K."/>
            <person name="Lindquist E.A."/>
            <person name="Lipzen A."/>
            <person name="Lundell T."/>
            <person name="Morin E."/>
            <person name="Murat C."/>
            <person name="Sun H."/>
            <person name="Tunlid A."/>
            <person name="Henrissat B."/>
            <person name="Grigoriev I.V."/>
            <person name="Hibbett D.S."/>
            <person name="Martin F."/>
            <person name="Nordberg H.P."/>
            <person name="Cantor M.N."/>
            <person name="Hua S.X."/>
        </authorList>
    </citation>
    <scope>NUCLEOTIDE SEQUENCE [LARGE SCALE GENOMIC DNA]</scope>
    <source>
        <strain evidence="2 3">Zn</strain>
    </source>
</reference>
<feature type="domain" description="DUF7709" evidence="1">
    <location>
        <begin position="3"/>
        <end position="85"/>
    </location>
</feature>
<accession>A0A0C3GJ27</accession>
<dbReference type="HOGENOM" id="CLU_175489_0_0_1"/>
<dbReference type="AlphaFoldDB" id="A0A0C3GJ27"/>
<dbReference type="OrthoDB" id="2359405at2759"/>
<dbReference type="InParanoid" id="A0A0C3GJ27"/>
<sequence>MSSLASVNNKIAGDGQSFPEIALADGTKVQTGTDATVEREELEKNLALEIPTFANVGFFGLFGRDEWFARSSKGRRYVDQKAKDMGI</sequence>
<gene>
    <name evidence="2" type="ORF">OIDMADRAFT_183563</name>
</gene>
<keyword evidence="3" id="KW-1185">Reference proteome</keyword>
<name>A0A0C3GJ27_OIDMZ</name>
<reference evidence="3" key="2">
    <citation type="submission" date="2015-01" db="EMBL/GenBank/DDBJ databases">
        <title>Evolutionary Origins and Diversification of the Mycorrhizal Mutualists.</title>
        <authorList>
            <consortium name="DOE Joint Genome Institute"/>
            <consortium name="Mycorrhizal Genomics Consortium"/>
            <person name="Kohler A."/>
            <person name="Kuo A."/>
            <person name="Nagy L.G."/>
            <person name="Floudas D."/>
            <person name="Copeland A."/>
            <person name="Barry K.W."/>
            <person name="Cichocki N."/>
            <person name="Veneault-Fourrey C."/>
            <person name="LaButti K."/>
            <person name="Lindquist E.A."/>
            <person name="Lipzen A."/>
            <person name="Lundell T."/>
            <person name="Morin E."/>
            <person name="Murat C."/>
            <person name="Riley R."/>
            <person name="Ohm R."/>
            <person name="Sun H."/>
            <person name="Tunlid A."/>
            <person name="Henrissat B."/>
            <person name="Grigoriev I.V."/>
            <person name="Hibbett D.S."/>
            <person name="Martin F."/>
        </authorList>
    </citation>
    <scope>NUCLEOTIDE SEQUENCE [LARGE SCALE GENOMIC DNA]</scope>
    <source>
        <strain evidence="3">Zn</strain>
    </source>
</reference>
<dbReference type="Proteomes" id="UP000054321">
    <property type="component" value="Unassembled WGS sequence"/>
</dbReference>
<proteinExistence type="predicted"/>
<evidence type="ECO:0000313" key="2">
    <source>
        <dbReference type="EMBL" id="KIM96150.1"/>
    </source>
</evidence>